<dbReference type="EMBL" id="CP116968">
    <property type="protein sequence ID" value="WNM60819.1"/>
    <property type="molecule type" value="Genomic_DNA"/>
</dbReference>
<dbReference type="NCBIfam" id="TIGR02532">
    <property type="entry name" value="IV_pilin_GFxxxE"/>
    <property type="match status" value="1"/>
</dbReference>
<dbReference type="Proteomes" id="UP001302494">
    <property type="component" value="Chromosome"/>
</dbReference>
<gene>
    <name evidence="2" type="ORF">PQG83_13745</name>
</gene>
<evidence type="ECO:0000313" key="2">
    <source>
        <dbReference type="EMBL" id="WNM60819.1"/>
    </source>
</evidence>
<keyword evidence="1" id="KW-1133">Transmembrane helix</keyword>
<proteinExistence type="predicted"/>
<organism evidence="2 3">
    <name type="scientific">Candidatus Nitrospira neomarina</name>
    <dbReference type="NCBI Taxonomy" id="3020899"/>
    <lineage>
        <taxon>Bacteria</taxon>
        <taxon>Pseudomonadati</taxon>
        <taxon>Nitrospirota</taxon>
        <taxon>Nitrospiria</taxon>
        <taxon>Nitrospirales</taxon>
        <taxon>Nitrospiraceae</taxon>
        <taxon>Nitrospira</taxon>
    </lineage>
</organism>
<keyword evidence="1" id="KW-0812">Transmembrane</keyword>
<name>A0AA96GEP9_9BACT</name>
<accession>A0AA96GEP9</accession>
<evidence type="ECO:0000256" key="1">
    <source>
        <dbReference type="SAM" id="Phobius"/>
    </source>
</evidence>
<keyword evidence="1" id="KW-0472">Membrane</keyword>
<keyword evidence="3" id="KW-1185">Reference proteome</keyword>
<feature type="transmembrane region" description="Helical" evidence="1">
    <location>
        <begin position="20"/>
        <end position="43"/>
    </location>
</feature>
<dbReference type="Pfam" id="PF07963">
    <property type="entry name" value="N_methyl"/>
    <property type="match status" value="1"/>
</dbReference>
<protein>
    <submittedName>
        <fullName evidence="2">Prepilin-type N-terminal cleavage/methylation domain-containing protein</fullName>
    </submittedName>
</protein>
<dbReference type="RefSeq" id="WP_312742107.1">
    <property type="nucleotide sequence ID" value="NZ_CP116968.1"/>
</dbReference>
<dbReference type="KEGG" id="nneo:PQG83_13745"/>
<dbReference type="InterPro" id="IPR012902">
    <property type="entry name" value="N_methyl_site"/>
</dbReference>
<evidence type="ECO:0000313" key="3">
    <source>
        <dbReference type="Proteomes" id="UP001302494"/>
    </source>
</evidence>
<sequence length="135" mass="15047">MIHERYRLTSCLRDQRGFSLLEVLMALVVVFLALLGFASYSVVAHTGMTASEKMTRAVTLAQEKLEDVRRDGVPSSLTGTWTTTEPYGSIDGASQHQRMLTIQPHFPISGLHTVTVAVRWDHDAHTTTLTTYLTK</sequence>
<reference evidence="2 3" key="1">
    <citation type="submission" date="2023-01" db="EMBL/GenBank/DDBJ databases">
        <title>Cultivation and genomic characterization of new, ubiquitous marine nitrite-oxidizing bacteria from the Nitrospirales.</title>
        <authorList>
            <person name="Mueller A.J."/>
            <person name="Daebeler A."/>
            <person name="Herbold C.W."/>
            <person name="Kirkegaard R.H."/>
            <person name="Daims H."/>
        </authorList>
    </citation>
    <scope>NUCLEOTIDE SEQUENCE [LARGE SCALE GENOMIC DNA]</scope>
    <source>
        <strain evidence="2 3">DK</strain>
    </source>
</reference>
<dbReference type="AlphaFoldDB" id="A0AA96GEP9"/>